<dbReference type="InterPro" id="IPR013525">
    <property type="entry name" value="ABC2_TM"/>
</dbReference>
<feature type="transmembrane region" description="Helical" evidence="5">
    <location>
        <begin position="166"/>
        <end position="184"/>
    </location>
</feature>
<dbReference type="InterPro" id="IPR047817">
    <property type="entry name" value="ABC2_TM_bact-type"/>
</dbReference>
<evidence type="ECO:0000313" key="8">
    <source>
        <dbReference type="Proteomes" id="UP000621492"/>
    </source>
</evidence>
<protein>
    <submittedName>
        <fullName evidence="7">Transport permease YvfS</fullName>
    </submittedName>
</protein>
<comment type="caution">
    <text evidence="7">The sequence shown here is derived from an EMBL/GenBank/DDBJ whole genome shotgun (WGS) entry which is preliminary data.</text>
</comment>
<evidence type="ECO:0000256" key="4">
    <source>
        <dbReference type="ARBA" id="ARBA00023136"/>
    </source>
</evidence>
<feature type="domain" description="ABC transmembrane type-2" evidence="6">
    <location>
        <begin position="20"/>
        <end position="242"/>
    </location>
</feature>
<feature type="transmembrane region" description="Helical" evidence="5">
    <location>
        <begin position="218"/>
        <end position="238"/>
    </location>
</feature>
<dbReference type="Pfam" id="PF12698">
    <property type="entry name" value="ABC2_membrane_3"/>
    <property type="match status" value="1"/>
</dbReference>
<dbReference type="EMBL" id="BMJD01000019">
    <property type="protein sequence ID" value="GGB46088.1"/>
    <property type="molecule type" value="Genomic_DNA"/>
</dbReference>
<evidence type="ECO:0000313" key="7">
    <source>
        <dbReference type="EMBL" id="GGB46088.1"/>
    </source>
</evidence>
<comment type="subcellular location">
    <subcellularLocation>
        <location evidence="1">Membrane</location>
        <topology evidence="1">Multi-pass membrane protein</topology>
    </subcellularLocation>
</comment>
<accession>A0A9W5X5S0</accession>
<organism evidence="7 8">
    <name type="scientific">Lentibacillus populi</name>
    <dbReference type="NCBI Taxonomy" id="1827502"/>
    <lineage>
        <taxon>Bacteria</taxon>
        <taxon>Bacillati</taxon>
        <taxon>Bacillota</taxon>
        <taxon>Bacilli</taxon>
        <taxon>Bacillales</taxon>
        <taxon>Bacillaceae</taxon>
        <taxon>Lentibacillus</taxon>
    </lineage>
</organism>
<keyword evidence="8" id="KW-1185">Reference proteome</keyword>
<dbReference type="PIRSF" id="PIRSF006648">
    <property type="entry name" value="DrrB"/>
    <property type="match status" value="1"/>
</dbReference>
<dbReference type="Proteomes" id="UP000621492">
    <property type="component" value="Unassembled WGS sequence"/>
</dbReference>
<evidence type="ECO:0000256" key="1">
    <source>
        <dbReference type="ARBA" id="ARBA00004141"/>
    </source>
</evidence>
<feature type="transmembrane region" description="Helical" evidence="5">
    <location>
        <begin position="107"/>
        <end position="127"/>
    </location>
</feature>
<dbReference type="AlphaFoldDB" id="A0A9W5X5S0"/>
<keyword evidence="4 5" id="KW-0472">Membrane</keyword>
<dbReference type="RefSeq" id="WP_088051655.1">
    <property type="nucleotide sequence ID" value="NZ_BMJD01000019.1"/>
</dbReference>
<feature type="transmembrane region" description="Helical" evidence="5">
    <location>
        <begin position="133"/>
        <end position="154"/>
    </location>
</feature>
<sequence length="244" mass="27769">MKGILTQCRFEVIRIFRNPYYVFWSLMMPIAFYFIYTNVFNTELPDQDEWQAHFLMSMTTFSVMGSAVMNFGIRMVQEHTQGWARFMKITPFPSWAYFSAKMFGQMIMHLLSIIVIFTVGSIINGIALTAGQWIAAGAWILIASIPFLALGSLIGTMKKVETASGVSNILYLGLAILGGMWMPMEAFPPLLQNIGEWLPSYYFGSGAWEIVLGNPPELLSIAMLIVYMVVFMYLAIFIRRKRQV</sequence>
<dbReference type="InterPro" id="IPR051784">
    <property type="entry name" value="Nod_factor_ABC_transporter"/>
</dbReference>
<gene>
    <name evidence="7" type="primary">yvfS</name>
    <name evidence="7" type="ORF">GCM10011409_24580</name>
</gene>
<evidence type="ECO:0000259" key="6">
    <source>
        <dbReference type="PROSITE" id="PS51012"/>
    </source>
</evidence>
<feature type="transmembrane region" description="Helical" evidence="5">
    <location>
        <begin position="52"/>
        <end position="73"/>
    </location>
</feature>
<name>A0A9W5X5S0_9BACI</name>
<keyword evidence="2 5" id="KW-0812">Transmembrane</keyword>
<dbReference type="PROSITE" id="PS51012">
    <property type="entry name" value="ABC_TM2"/>
    <property type="match status" value="1"/>
</dbReference>
<proteinExistence type="predicted"/>
<dbReference type="GO" id="GO:0140359">
    <property type="term" value="F:ABC-type transporter activity"/>
    <property type="evidence" value="ECO:0007669"/>
    <property type="project" value="InterPro"/>
</dbReference>
<feature type="transmembrane region" description="Helical" evidence="5">
    <location>
        <begin position="21"/>
        <end position="40"/>
    </location>
</feature>
<evidence type="ECO:0000256" key="3">
    <source>
        <dbReference type="ARBA" id="ARBA00022989"/>
    </source>
</evidence>
<dbReference type="PANTHER" id="PTHR43229">
    <property type="entry name" value="NODULATION PROTEIN J"/>
    <property type="match status" value="1"/>
</dbReference>
<dbReference type="PANTHER" id="PTHR43229:SF2">
    <property type="entry name" value="NODULATION PROTEIN J"/>
    <property type="match status" value="1"/>
</dbReference>
<dbReference type="GO" id="GO:0043190">
    <property type="term" value="C:ATP-binding cassette (ABC) transporter complex"/>
    <property type="evidence" value="ECO:0007669"/>
    <property type="project" value="InterPro"/>
</dbReference>
<reference evidence="7" key="1">
    <citation type="journal article" date="2014" name="Int. J. Syst. Evol. Microbiol.">
        <title>Complete genome sequence of Corynebacterium casei LMG S-19264T (=DSM 44701T), isolated from a smear-ripened cheese.</title>
        <authorList>
            <consortium name="US DOE Joint Genome Institute (JGI-PGF)"/>
            <person name="Walter F."/>
            <person name="Albersmeier A."/>
            <person name="Kalinowski J."/>
            <person name="Ruckert C."/>
        </authorList>
    </citation>
    <scope>NUCLEOTIDE SEQUENCE</scope>
    <source>
        <strain evidence="7">CGMCC 1.15454</strain>
    </source>
</reference>
<evidence type="ECO:0000256" key="2">
    <source>
        <dbReference type="ARBA" id="ARBA00022692"/>
    </source>
</evidence>
<dbReference type="InterPro" id="IPR000412">
    <property type="entry name" value="ABC_2_transport"/>
</dbReference>
<reference evidence="7" key="2">
    <citation type="submission" date="2020-09" db="EMBL/GenBank/DDBJ databases">
        <authorList>
            <person name="Sun Q."/>
            <person name="Zhou Y."/>
        </authorList>
    </citation>
    <scope>NUCLEOTIDE SEQUENCE</scope>
    <source>
        <strain evidence="7">CGMCC 1.15454</strain>
    </source>
</reference>
<evidence type="ECO:0000256" key="5">
    <source>
        <dbReference type="SAM" id="Phobius"/>
    </source>
</evidence>
<keyword evidence="3 5" id="KW-1133">Transmembrane helix</keyword>